<dbReference type="InterPro" id="IPR044946">
    <property type="entry name" value="Restrct_endonuc_typeI_TRD_sf"/>
</dbReference>
<evidence type="ECO:0000259" key="5">
    <source>
        <dbReference type="Pfam" id="PF01420"/>
    </source>
</evidence>
<gene>
    <name evidence="6" type="ORF">ACFOHH_15925</name>
</gene>
<dbReference type="CDD" id="cd17517">
    <property type="entry name" value="RMtype1_S_EcoKI_StySPI-TRD2-CR2_like"/>
    <property type="match status" value="1"/>
</dbReference>
<evidence type="ECO:0000313" key="7">
    <source>
        <dbReference type="Proteomes" id="UP001595377"/>
    </source>
</evidence>
<evidence type="ECO:0000256" key="1">
    <source>
        <dbReference type="ARBA" id="ARBA00010923"/>
    </source>
</evidence>
<feature type="region of interest" description="Disordered" evidence="4">
    <location>
        <begin position="1"/>
        <end position="26"/>
    </location>
</feature>
<keyword evidence="3" id="KW-0238">DNA-binding</keyword>
<dbReference type="Gene3D" id="1.10.287.1120">
    <property type="entry name" value="Bipartite methylase S protein"/>
    <property type="match status" value="1"/>
</dbReference>
<evidence type="ECO:0000313" key="6">
    <source>
        <dbReference type="EMBL" id="MFC3074601.1"/>
    </source>
</evidence>
<dbReference type="Gene3D" id="3.90.220.20">
    <property type="entry name" value="DNA methylase specificity domains"/>
    <property type="match status" value="2"/>
</dbReference>
<keyword evidence="7" id="KW-1185">Reference proteome</keyword>
<accession>A0ABV7DJC3</accession>
<comment type="similarity">
    <text evidence="1">Belongs to the type-I restriction system S methylase family.</text>
</comment>
<feature type="domain" description="Type I restriction modification DNA specificity" evidence="5">
    <location>
        <begin position="89"/>
        <end position="207"/>
    </location>
</feature>
<dbReference type="Proteomes" id="UP001595377">
    <property type="component" value="Unassembled WGS sequence"/>
</dbReference>
<evidence type="ECO:0000256" key="3">
    <source>
        <dbReference type="ARBA" id="ARBA00023125"/>
    </source>
</evidence>
<keyword evidence="6" id="KW-0540">Nuclease</keyword>
<keyword evidence="6" id="KW-0255">Endonuclease</keyword>
<keyword evidence="6" id="KW-0378">Hydrolase</keyword>
<dbReference type="GO" id="GO:0004519">
    <property type="term" value="F:endonuclease activity"/>
    <property type="evidence" value="ECO:0007669"/>
    <property type="project" value="UniProtKB-KW"/>
</dbReference>
<evidence type="ECO:0000256" key="4">
    <source>
        <dbReference type="SAM" id="MobiDB-lite"/>
    </source>
</evidence>
<dbReference type="PANTHER" id="PTHR30408">
    <property type="entry name" value="TYPE-1 RESTRICTION ENZYME ECOKI SPECIFICITY PROTEIN"/>
    <property type="match status" value="1"/>
</dbReference>
<dbReference type="GO" id="GO:0016787">
    <property type="term" value="F:hydrolase activity"/>
    <property type="evidence" value="ECO:0007669"/>
    <property type="project" value="UniProtKB-KW"/>
</dbReference>
<dbReference type="RefSeq" id="WP_257311729.1">
    <property type="nucleotide sequence ID" value="NZ_JANFDG010000002.1"/>
</dbReference>
<feature type="compositionally biased region" description="Basic and acidic residues" evidence="4">
    <location>
        <begin position="1"/>
        <end position="10"/>
    </location>
</feature>
<dbReference type="EMBL" id="JBHRSP010000024">
    <property type="protein sequence ID" value="MFC3074601.1"/>
    <property type="molecule type" value="Genomic_DNA"/>
</dbReference>
<proteinExistence type="inferred from homology"/>
<name>A0ABV7DJC3_9HYPH</name>
<reference evidence="7" key="1">
    <citation type="journal article" date="2019" name="Int. J. Syst. Evol. Microbiol.">
        <title>The Global Catalogue of Microorganisms (GCM) 10K type strain sequencing project: providing services to taxonomists for standard genome sequencing and annotation.</title>
        <authorList>
            <consortium name="The Broad Institute Genomics Platform"/>
            <consortium name="The Broad Institute Genome Sequencing Center for Infectious Disease"/>
            <person name="Wu L."/>
            <person name="Ma J."/>
        </authorList>
    </citation>
    <scope>NUCLEOTIDE SEQUENCE [LARGE SCALE GENOMIC DNA]</scope>
    <source>
        <strain evidence="7">KCTC 52677</strain>
    </source>
</reference>
<dbReference type="EC" id="3.1.21.-" evidence="6"/>
<comment type="caution">
    <text evidence="6">The sequence shown here is derived from an EMBL/GenBank/DDBJ whole genome shotgun (WGS) entry which is preliminary data.</text>
</comment>
<organism evidence="6 7">
    <name type="scientific">Shinella pollutisoli</name>
    <dbReference type="NCBI Taxonomy" id="2250594"/>
    <lineage>
        <taxon>Bacteria</taxon>
        <taxon>Pseudomonadati</taxon>
        <taxon>Pseudomonadota</taxon>
        <taxon>Alphaproteobacteria</taxon>
        <taxon>Hyphomicrobiales</taxon>
        <taxon>Rhizobiaceae</taxon>
        <taxon>Shinella</taxon>
    </lineage>
</organism>
<dbReference type="SUPFAM" id="SSF116734">
    <property type="entry name" value="DNA methylase specificity domain"/>
    <property type="match status" value="2"/>
</dbReference>
<dbReference type="PANTHER" id="PTHR30408:SF12">
    <property type="entry name" value="TYPE I RESTRICTION ENZYME MJAVIII SPECIFICITY SUBUNIT"/>
    <property type="match status" value="1"/>
</dbReference>
<keyword evidence="2" id="KW-0680">Restriction system</keyword>
<dbReference type="InterPro" id="IPR000055">
    <property type="entry name" value="Restrct_endonuc_typeI_TRD"/>
</dbReference>
<protein>
    <submittedName>
        <fullName evidence="6">Restriction endonuclease subunit S</fullName>
        <ecNumber evidence="6">3.1.21.-</ecNumber>
    </submittedName>
</protein>
<sequence>MEALARDQSRVDVLTENSGPIGGKQTDIGTIPDGWDVLPLSQLLDFQNGFNAEKSSYGAGVPFANVLEVITKDHLTEADIPGRVTVNAAQLQTFLVRPGDILFNRTSETQDELGLASVYVGNAQIIFGGFVIRGRIKSNRLNATCAGYLLRAPAVRRQIISRGQGAVRANIGQSELGSVMIPLPPTHDQAVIAEALADADRLIEELEQVLLKKRQIKNGVMQELLSGQRRLPGFVGEWGRQSFGEVFEFLPTATNSRADLNAAGDTYYIHYGDIHTRFHSHLNLRHQKPPRILRQKCRNAAYVCNGDWIMADASEDFDGVCKSVEVLGLSEGDKVVSGLHTFLLREKSPTFVSGFKGHLGNLKSLRDQYLKVMTGMKVFGVSKTALRDLALPIPKPQEQEAIVSILSDMEADISALEARLAKARLIKQGMIQKLLTGGCG</sequence>
<dbReference type="Pfam" id="PF01420">
    <property type="entry name" value="Methylase_S"/>
    <property type="match status" value="1"/>
</dbReference>
<dbReference type="InterPro" id="IPR052021">
    <property type="entry name" value="Type-I_RS_S_subunit"/>
</dbReference>
<evidence type="ECO:0000256" key="2">
    <source>
        <dbReference type="ARBA" id="ARBA00022747"/>
    </source>
</evidence>